<reference evidence="1" key="1">
    <citation type="submission" date="2019-08" db="EMBL/GenBank/DDBJ databases">
        <title>The genome of the North American firefly Photinus pyralis.</title>
        <authorList>
            <consortium name="Photinus pyralis genome working group"/>
            <person name="Fallon T.R."/>
            <person name="Sander Lower S.E."/>
            <person name="Weng J.-K."/>
        </authorList>
    </citation>
    <scope>NUCLEOTIDE SEQUENCE</scope>
    <source>
        <strain evidence="1">TRF0915ILg1</strain>
        <tissue evidence="1">Whole body</tissue>
    </source>
</reference>
<protein>
    <recommendedName>
        <fullName evidence="3">PiggyBac transposable element-derived protein domain-containing protein</fullName>
    </recommendedName>
</protein>
<proteinExistence type="predicted"/>
<accession>A0A8K0CXF0</accession>
<organism evidence="1 2">
    <name type="scientific">Ignelater luminosus</name>
    <name type="common">Cucubano</name>
    <name type="synonym">Pyrophorus luminosus</name>
    <dbReference type="NCBI Taxonomy" id="2038154"/>
    <lineage>
        <taxon>Eukaryota</taxon>
        <taxon>Metazoa</taxon>
        <taxon>Ecdysozoa</taxon>
        <taxon>Arthropoda</taxon>
        <taxon>Hexapoda</taxon>
        <taxon>Insecta</taxon>
        <taxon>Pterygota</taxon>
        <taxon>Neoptera</taxon>
        <taxon>Endopterygota</taxon>
        <taxon>Coleoptera</taxon>
        <taxon>Polyphaga</taxon>
        <taxon>Elateriformia</taxon>
        <taxon>Elateroidea</taxon>
        <taxon>Elateridae</taxon>
        <taxon>Agrypninae</taxon>
        <taxon>Pyrophorini</taxon>
        <taxon>Ignelater</taxon>
    </lineage>
</organism>
<evidence type="ECO:0008006" key="3">
    <source>
        <dbReference type="Google" id="ProtNLM"/>
    </source>
</evidence>
<dbReference type="PANTHER" id="PTHR47055:SF3">
    <property type="entry name" value="PHORBOL-ESTER_DAG-TYPE DOMAIN-CONTAINING PROTEIN"/>
    <property type="match status" value="1"/>
</dbReference>
<gene>
    <name evidence="1" type="ORF">ILUMI_13996</name>
</gene>
<sequence>VRKLYWDNGEDVRNLLGINLCVVIEFIQTMKFLQHKVGHGGQDDRVKAISVSFEAPIYSLPKPEVSCHESMSTTTIMDVNNTFVESPFDLMINDLPVEKKALPLQFYFDNLFTSPKLLVHLRNLGYSGTGTIQDNRVLKNCPLTSIKDIKKNNRGEYGFALDKKNLF</sequence>
<dbReference type="EMBL" id="VTPC01009734">
    <property type="protein sequence ID" value="KAF2892177.1"/>
    <property type="molecule type" value="Genomic_DNA"/>
</dbReference>
<dbReference type="Proteomes" id="UP000801492">
    <property type="component" value="Unassembled WGS sequence"/>
</dbReference>
<dbReference type="PANTHER" id="PTHR47055">
    <property type="entry name" value="DDE_TNP_1_7 DOMAIN-CONTAINING PROTEIN"/>
    <property type="match status" value="1"/>
</dbReference>
<name>A0A8K0CXF0_IGNLU</name>
<comment type="caution">
    <text evidence="1">The sequence shown here is derived from an EMBL/GenBank/DDBJ whole genome shotgun (WGS) entry which is preliminary data.</text>
</comment>
<dbReference type="InterPro" id="IPR052638">
    <property type="entry name" value="PiggyBac_TE-derived"/>
</dbReference>
<evidence type="ECO:0000313" key="2">
    <source>
        <dbReference type="Proteomes" id="UP000801492"/>
    </source>
</evidence>
<keyword evidence="2" id="KW-1185">Reference proteome</keyword>
<evidence type="ECO:0000313" key="1">
    <source>
        <dbReference type="EMBL" id="KAF2892177.1"/>
    </source>
</evidence>
<dbReference type="AlphaFoldDB" id="A0A8K0CXF0"/>
<dbReference type="GO" id="GO:0043565">
    <property type="term" value="F:sequence-specific DNA binding"/>
    <property type="evidence" value="ECO:0007669"/>
    <property type="project" value="TreeGrafter"/>
</dbReference>
<feature type="non-terminal residue" evidence="1">
    <location>
        <position position="1"/>
    </location>
</feature>
<dbReference type="OrthoDB" id="6613190at2759"/>